<dbReference type="Proteomes" id="UP000238071">
    <property type="component" value="Unassembled WGS sequence"/>
</dbReference>
<keyword evidence="2" id="KW-1185">Reference proteome</keyword>
<name>A0A2S6GL57_9GAMM</name>
<reference evidence="1 2" key="1">
    <citation type="submission" date="2018-02" db="EMBL/GenBank/DDBJ databases">
        <title>Subsurface microbial communities from deep shales in Ohio and West Virginia, USA.</title>
        <authorList>
            <person name="Wrighton K."/>
        </authorList>
    </citation>
    <scope>NUCLEOTIDE SEQUENCE [LARGE SCALE GENOMIC DNA]</scope>
    <source>
        <strain evidence="1 2">OWC-G53F</strain>
    </source>
</reference>
<gene>
    <name evidence="1" type="ORF">B0F88_1186</name>
</gene>
<accession>A0A2S6GL57</accession>
<dbReference type="EMBL" id="PTIY01000018">
    <property type="protein sequence ID" value="PPK65974.1"/>
    <property type="molecule type" value="Genomic_DNA"/>
</dbReference>
<organism evidence="1 2">
    <name type="scientific">Methylobacter tundripaludum</name>
    <dbReference type="NCBI Taxonomy" id="173365"/>
    <lineage>
        <taxon>Bacteria</taxon>
        <taxon>Pseudomonadati</taxon>
        <taxon>Pseudomonadota</taxon>
        <taxon>Gammaproteobacteria</taxon>
        <taxon>Methylococcales</taxon>
        <taxon>Methylococcaceae</taxon>
        <taxon>Methylobacter</taxon>
    </lineage>
</organism>
<dbReference type="AlphaFoldDB" id="A0A2S6GL57"/>
<proteinExistence type="predicted"/>
<comment type="caution">
    <text evidence="1">The sequence shown here is derived from an EMBL/GenBank/DDBJ whole genome shotgun (WGS) entry which is preliminary data.</text>
</comment>
<protein>
    <submittedName>
        <fullName evidence="1">Uncharacterized protein</fullName>
    </submittedName>
</protein>
<evidence type="ECO:0000313" key="1">
    <source>
        <dbReference type="EMBL" id="PPK65974.1"/>
    </source>
</evidence>
<evidence type="ECO:0000313" key="2">
    <source>
        <dbReference type="Proteomes" id="UP000238071"/>
    </source>
</evidence>
<sequence>MLGWKRATEPVKMIEGPSIQPSEPLLEWLNSNARSVSGQQRLFRLPVVISFEDEFRLELGNAFIGVSEERLAEDAIGLSLDTAAMGISLWSLLNERCPKASTSCAVWLDGYWGSSIELDQPQTRKAGEKWPFAVVRLHGLIDARTQRSKTVQALLLEADH</sequence>